<evidence type="ECO:0000256" key="6">
    <source>
        <dbReference type="SAM" id="SignalP"/>
    </source>
</evidence>
<dbReference type="PANTHER" id="PTHR31204">
    <property type="entry name" value="SIGMA INTRACELLULAR RECEPTOR 2"/>
    <property type="match status" value="1"/>
</dbReference>
<dbReference type="Proteomes" id="UP000298652">
    <property type="component" value="Chromosome 2"/>
</dbReference>
<evidence type="ECO:0000256" key="1">
    <source>
        <dbReference type="ARBA" id="ARBA00004141"/>
    </source>
</evidence>
<dbReference type="GO" id="GO:0005783">
    <property type="term" value="C:endoplasmic reticulum"/>
    <property type="evidence" value="ECO:0007669"/>
    <property type="project" value="TreeGrafter"/>
</dbReference>
<gene>
    <name evidence="8" type="ORF">SEVIR_2G116300v2</name>
</gene>
<accession>A0A4U6VP88</accession>
<dbReference type="Pfam" id="PF05241">
    <property type="entry name" value="EBP"/>
    <property type="match status" value="1"/>
</dbReference>
<dbReference type="Gramene" id="TKW31600">
    <property type="protein sequence ID" value="TKW31600"/>
    <property type="gene ID" value="SEVIR_2G116300v2"/>
</dbReference>
<organism evidence="8 9">
    <name type="scientific">Setaria viridis</name>
    <name type="common">Green bristlegrass</name>
    <name type="synonym">Setaria italica subsp. viridis</name>
    <dbReference type="NCBI Taxonomy" id="4556"/>
    <lineage>
        <taxon>Eukaryota</taxon>
        <taxon>Viridiplantae</taxon>
        <taxon>Streptophyta</taxon>
        <taxon>Embryophyta</taxon>
        <taxon>Tracheophyta</taxon>
        <taxon>Spermatophyta</taxon>
        <taxon>Magnoliopsida</taxon>
        <taxon>Liliopsida</taxon>
        <taxon>Poales</taxon>
        <taxon>Poaceae</taxon>
        <taxon>PACMAD clade</taxon>
        <taxon>Panicoideae</taxon>
        <taxon>Panicodae</taxon>
        <taxon>Paniceae</taxon>
        <taxon>Cenchrinae</taxon>
        <taxon>Setaria</taxon>
    </lineage>
</organism>
<evidence type="ECO:0000256" key="2">
    <source>
        <dbReference type="ARBA" id="ARBA00022692"/>
    </source>
</evidence>
<evidence type="ECO:0000256" key="4">
    <source>
        <dbReference type="ARBA" id="ARBA00023136"/>
    </source>
</evidence>
<proteinExistence type="predicted"/>
<protein>
    <recommendedName>
        <fullName evidence="7">EXPERA domain-containing protein</fullName>
    </recommendedName>
</protein>
<dbReference type="AlphaFoldDB" id="A0A4U6VP88"/>
<keyword evidence="9" id="KW-1185">Reference proteome</keyword>
<feature type="signal peptide" evidence="6">
    <location>
        <begin position="1"/>
        <end position="22"/>
    </location>
</feature>
<dbReference type="InterPro" id="IPR051987">
    <property type="entry name" value="Sigma-2_receptor-like"/>
</dbReference>
<keyword evidence="2 5" id="KW-0812">Transmembrane</keyword>
<name>A0A4U6VP88_SETVI</name>
<reference evidence="8" key="1">
    <citation type="submission" date="2019-03" db="EMBL/GenBank/DDBJ databases">
        <title>WGS assembly of Setaria viridis.</title>
        <authorList>
            <person name="Huang P."/>
            <person name="Jenkins J."/>
            <person name="Grimwood J."/>
            <person name="Barry K."/>
            <person name="Healey A."/>
            <person name="Mamidi S."/>
            <person name="Sreedasyam A."/>
            <person name="Shu S."/>
            <person name="Feldman M."/>
            <person name="Wu J."/>
            <person name="Yu Y."/>
            <person name="Chen C."/>
            <person name="Johnson J."/>
            <person name="Rokhsar D."/>
            <person name="Baxter I."/>
            <person name="Schmutz J."/>
            <person name="Brutnell T."/>
            <person name="Kellogg E."/>
        </authorList>
    </citation>
    <scope>NUCLEOTIDE SEQUENCE [LARGE SCALE GENOMIC DNA]</scope>
</reference>
<dbReference type="PANTHER" id="PTHR31204:SF1">
    <property type="entry name" value="SIGMA INTRACELLULAR RECEPTOR 2"/>
    <property type="match status" value="1"/>
</dbReference>
<evidence type="ECO:0000313" key="9">
    <source>
        <dbReference type="Proteomes" id="UP000298652"/>
    </source>
</evidence>
<keyword evidence="4 5" id="KW-0472">Membrane</keyword>
<keyword evidence="3 5" id="KW-1133">Transmembrane helix</keyword>
<keyword evidence="6" id="KW-0732">Signal</keyword>
<evidence type="ECO:0000313" key="8">
    <source>
        <dbReference type="EMBL" id="TKW31600.1"/>
    </source>
</evidence>
<comment type="subcellular location">
    <subcellularLocation>
        <location evidence="1">Membrane</location>
        <topology evidence="1">Multi-pass membrane protein</topology>
    </subcellularLocation>
</comment>
<sequence>MGVVSAAADLAIAVFSLSIAVAAPLLDGQSVLPGDLYPAPLVELKRWYAAEFDDYLMARPPGFFRGIICHELAFQWPLAVATLYGLLTGRRWVATTSLMSGVATLTSMSVALGEIFGFRQSGAKLTLVHHLDLLRRRGSGSGSYSQYFNDLLEFMPAYVEMSDSTAPEFVVPCPWKVIFTLPLFVFPPWTMSL</sequence>
<dbReference type="PROSITE" id="PS51751">
    <property type="entry name" value="EXPERA"/>
    <property type="match status" value="1"/>
</dbReference>
<dbReference type="EMBL" id="CM016553">
    <property type="protein sequence ID" value="TKW31600.1"/>
    <property type="molecule type" value="Genomic_DNA"/>
</dbReference>
<dbReference type="InterPro" id="IPR033118">
    <property type="entry name" value="EXPERA"/>
</dbReference>
<feature type="domain" description="EXPERA" evidence="7">
    <location>
        <begin position="8"/>
        <end position="191"/>
    </location>
</feature>
<dbReference type="GO" id="GO:0016020">
    <property type="term" value="C:membrane"/>
    <property type="evidence" value="ECO:0007669"/>
    <property type="project" value="UniProtKB-SubCell"/>
</dbReference>
<evidence type="ECO:0000256" key="3">
    <source>
        <dbReference type="ARBA" id="ARBA00022989"/>
    </source>
</evidence>
<feature type="chain" id="PRO_5020788695" description="EXPERA domain-containing protein" evidence="6">
    <location>
        <begin position="23"/>
        <end position="193"/>
    </location>
</feature>
<evidence type="ECO:0000256" key="5">
    <source>
        <dbReference type="PROSITE-ProRule" id="PRU01087"/>
    </source>
</evidence>
<evidence type="ECO:0000259" key="7">
    <source>
        <dbReference type="PROSITE" id="PS51751"/>
    </source>
</evidence>